<dbReference type="PANTHER" id="PTHR47505">
    <property type="entry name" value="DNA UTILIZATION PROTEIN YHGH"/>
    <property type="match status" value="1"/>
</dbReference>
<reference evidence="1" key="1">
    <citation type="submission" date="2020-05" db="EMBL/GenBank/DDBJ databases">
        <authorList>
            <person name="Chiriac C."/>
            <person name="Salcher M."/>
            <person name="Ghai R."/>
            <person name="Kavagutti S V."/>
        </authorList>
    </citation>
    <scope>NUCLEOTIDE SEQUENCE</scope>
</reference>
<protein>
    <submittedName>
        <fullName evidence="1">Unannotated protein</fullName>
    </submittedName>
</protein>
<dbReference type="Gene3D" id="3.40.50.2020">
    <property type="match status" value="1"/>
</dbReference>
<proteinExistence type="predicted"/>
<name>A0A6J6LIU0_9ZZZZ</name>
<organism evidence="1">
    <name type="scientific">freshwater metagenome</name>
    <dbReference type="NCBI Taxonomy" id="449393"/>
    <lineage>
        <taxon>unclassified sequences</taxon>
        <taxon>metagenomes</taxon>
        <taxon>ecological metagenomes</taxon>
    </lineage>
</organism>
<dbReference type="SUPFAM" id="SSF53271">
    <property type="entry name" value="PRTase-like"/>
    <property type="match status" value="1"/>
</dbReference>
<dbReference type="AlphaFoldDB" id="A0A6J6LIU0"/>
<evidence type="ECO:0000313" key="1">
    <source>
        <dbReference type="EMBL" id="CAB4660484.1"/>
    </source>
</evidence>
<dbReference type="EMBL" id="CAEZWM010000111">
    <property type="protein sequence ID" value="CAB4660484.1"/>
    <property type="molecule type" value="Genomic_DNA"/>
</dbReference>
<sequence>MFDLALTRVFGAVCPGCRSRGSWLCVSCAQSAAQPQPCPRPRSVDRLFVGRAYAGVTREATARLKYHNERVVIDWLIDPVVLKLSNALAARSQTFSRGFLDAVTITWAPTTRAHRRLRGFDQAELLAAAIARELKLGLSRELGRLDNSPQTGKSRGLRRVGPQVLALHPVEGLVIVVDDVVTTGSTLSAAASALRDAGADTIWGAVAARTEWGKTRGPARQM</sequence>
<dbReference type="PANTHER" id="PTHR47505:SF1">
    <property type="entry name" value="DNA UTILIZATION PROTEIN YHGH"/>
    <property type="match status" value="1"/>
</dbReference>
<dbReference type="InterPro" id="IPR051910">
    <property type="entry name" value="ComF/GntX_DNA_util-trans"/>
</dbReference>
<dbReference type="InterPro" id="IPR029057">
    <property type="entry name" value="PRTase-like"/>
</dbReference>
<gene>
    <name evidence="1" type="ORF">UFOPK2242_00935</name>
</gene>
<accession>A0A6J6LIU0</accession>